<name>A0A3P7KHA9_LITSI</name>
<reference evidence="2 3" key="1">
    <citation type="submission" date="2018-08" db="EMBL/GenBank/DDBJ databases">
        <authorList>
            <person name="Laetsch R D."/>
            <person name="Stevens L."/>
            <person name="Kumar S."/>
            <person name="Blaxter L. M."/>
        </authorList>
    </citation>
    <scope>NUCLEOTIDE SEQUENCE [LARGE SCALE GENOMIC DNA]</scope>
</reference>
<dbReference type="GO" id="GO:0006208">
    <property type="term" value="P:pyrimidine nucleobase catabolic process"/>
    <property type="evidence" value="ECO:0007669"/>
    <property type="project" value="TreeGrafter"/>
</dbReference>
<dbReference type="Gene3D" id="3.20.20.140">
    <property type="entry name" value="Metal-dependent hydrolases"/>
    <property type="match status" value="1"/>
</dbReference>
<gene>
    <name evidence="2" type="ORF">NLS_LOCUS9958</name>
</gene>
<evidence type="ECO:0000313" key="2">
    <source>
        <dbReference type="EMBL" id="VDM92870.1"/>
    </source>
</evidence>
<organism evidence="2 3">
    <name type="scientific">Litomosoides sigmodontis</name>
    <name type="common">Filarial nematode worm</name>
    <dbReference type="NCBI Taxonomy" id="42156"/>
    <lineage>
        <taxon>Eukaryota</taxon>
        <taxon>Metazoa</taxon>
        <taxon>Ecdysozoa</taxon>
        <taxon>Nematoda</taxon>
        <taxon>Chromadorea</taxon>
        <taxon>Rhabditida</taxon>
        <taxon>Spirurina</taxon>
        <taxon>Spiruromorpha</taxon>
        <taxon>Filarioidea</taxon>
        <taxon>Onchocercidae</taxon>
        <taxon>Litomosoides</taxon>
    </lineage>
</organism>
<dbReference type="InterPro" id="IPR050378">
    <property type="entry name" value="Metallo-dep_Hydrolases_sf"/>
</dbReference>
<feature type="domain" description="Amidohydrolase-related" evidence="1">
    <location>
        <begin position="13"/>
        <end position="89"/>
    </location>
</feature>
<accession>A0A3P7KHA9</accession>
<dbReference type="PANTHER" id="PTHR11647">
    <property type="entry name" value="HYDRANTOINASE/DIHYDROPYRIMIDINASE FAMILY MEMBER"/>
    <property type="match status" value="1"/>
</dbReference>
<dbReference type="InterPro" id="IPR011059">
    <property type="entry name" value="Metal-dep_hydrolase_composite"/>
</dbReference>
<dbReference type="GO" id="GO:0004157">
    <property type="term" value="F:dihydropyrimidinase activity"/>
    <property type="evidence" value="ECO:0007669"/>
    <property type="project" value="TreeGrafter"/>
</dbReference>
<proteinExistence type="predicted"/>
<evidence type="ECO:0000259" key="1">
    <source>
        <dbReference type="Pfam" id="PF01979"/>
    </source>
</evidence>
<dbReference type="InterPro" id="IPR006680">
    <property type="entry name" value="Amidohydro-rel"/>
</dbReference>
<dbReference type="Pfam" id="PF01979">
    <property type="entry name" value="Amidohydro_1"/>
    <property type="match status" value="1"/>
</dbReference>
<evidence type="ECO:0000313" key="3">
    <source>
        <dbReference type="Proteomes" id="UP000277928"/>
    </source>
</evidence>
<dbReference type="OrthoDB" id="10258955at2759"/>
<dbReference type="PANTHER" id="PTHR11647:SF74">
    <property type="entry name" value="PROTEIN UNC-33"/>
    <property type="match status" value="1"/>
</dbReference>
<keyword evidence="3" id="KW-1185">Reference proteome</keyword>
<protein>
    <recommendedName>
        <fullName evidence="1">Amidohydrolase-related domain-containing protein</fullName>
    </recommendedName>
</protein>
<dbReference type="AlphaFoldDB" id="A0A3P7KHA9"/>
<dbReference type="STRING" id="42156.A0A3P7KHA9"/>
<sequence length="195" mass="21594">MSTLWVKGVLSGLIDPMRFVAVTSSNAAKVFNLYPKKGRIAVGADADLVLWKLPMKHYHQPSTLNQHRSLFKLSTAHSKPVITICGGRIAYSNGTFDLERGKLLELKPHSPYLYSTLMQMEWVQLNGGVSEGIVPYDNQSHLKQNVSNSSRTFPVKNVQKQQFGSIYSATLDDTRGARASTKVLNPPGGRSTGFW</sequence>
<dbReference type="Proteomes" id="UP000277928">
    <property type="component" value="Unassembled WGS sequence"/>
</dbReference>
<dbReference type="SUPFAM" id="SSF51338">
    <property type="entry name" value="Composite domain of metallo-dependent hydrolases"/>
    <property type="match status" value="1"/>
</dbReference>
<dbReference type="EMBL" id="UYRX01002179">
    <property type="protein sequence ID" value="VDM92870.1"/>
    <property type="molecule type" value="Genomic_DNA"/>
</dbReference>
<dbReference type="GO" id="GO:0005829">
    <property type="term" value="C:cytosol"/>
    <property type="evidence" value="ECO:0007669"/>
    <property type="project" value="TreeGrafter"/>
</dbReference>